<dbReference type="HOGENOM" id="CLU_3031845_0_0_1"/>
<evidence type="ECO:0000313" key="2">
    <source>
        <dbReference type="Proteomes" id="UP000054549"/>
    </source>
</evidence>
<dbReference type="Proteomes" id="UP000054549">
    <property type="component" value="Unassembled WGS sequence"/>
</dbReference>
<evidence type="ECO:0000313" key="1">
    <source>
        <dbReference type="EMBL" id="KIL58922.1"/>
    </source>
</evidence>
<proteinExistence type="predicted"/>
<gene>
    <name evidence="1" type="ORF">M378DRAFT_170011</name>
</gene>
<organism evidence="1 2">
    <name type="scientific">Amanita muscaria (strain Koide BX008)</name>
    <dbReference type="NCBI Taxonomy" id="946122"/>
    <lineage>
        <taxon>Eukaryota</taxon>
        <taxon>Fungi</taxon>
        <taxon>Dikarya</taxon>
        <taxon>Basidiomycota</taxon>
        <taxon>Agaricomycotina</taxon>
        <taxon>Agaricomycetes</taxon>
        <taxon>Agaricomycetidae</taxon>
        <taxon>Agaricales</taxon>
        <taxon>Pluteineae</taxon>
        <taxon>Amanitaceae</taxon>
        <taxon>Amanita</taxon>
    </lineage>
</organism>
<dbReference type="InParanoid" id="A0A0C2WC93"/>
<name>A0A0C2WC93_AMAMK</name>
<dbReference type="AlphaFoldDB" id="A0A0C2WC93"/>
<keyword evidence="2" id="KW-1185">Reference proteome</keyword>
<accession>A0A0C2WC93</accession>
<protein>
    <submittedName>
        <fullName evidence="1">Uncharacterized protein</fullName>
    </submittedName>
</protein>
<sequence>MSTCTAIDSNPDVSGIGVCTLRTSFTLGNTLVDVPLPLDPCKVIFLNASGSHDKR</sequence>
<dbReference type="EMBL" id="KN818326">
    <property type="protein sequence ID" value="KIL58922.1"/>
    <property type="molecule type" value="Genomic_DNA"/>
</dbReference>
<reference evidence="1 2" key="1">
    <citation type="submission" date="2014-04" db="EMBL/GenBank/DDBJ databases">
        <title>Evolutionary Origins and Diversification of the Mycorrhizal Mutualists.</title>
        <authorList>
            <consortium name="DOE Joint Genome Institute"/>
            <consortium name="Mycorrhizal Genomics Consortium"/>
            <person name="Kohler A."/>
            <person name="Kuo A."/>
            <person name="Nagy L.G."/>
            <person name="Floudas D."/>
            <person name="Copeland A."/>
            <person name="Barry K.W."/>
            <person name="Cichocki N."/>
            <person name="Veneault-Fourrey C."/>
            <person name="LaButti K."/>
            <person name="Lindquist E.A."/>
            <person name="Lipzen A."/>
            <person name="Lundell T."/>
            <person name="Morin E."/>
            <person name="Murat C."/>
            <person name="Riley R."/>
            <person name="Ohm R."/>
            <person name="Sun H."/>
            <person name="Tunlid A."/>
            <person name="Henrissat B."/>
            <person name="Grigoriev I.V."/>
            <person name="Hibbett D.S."/>
            <person name="Martin F."/>
        </authorList>
    </citation>
    <scope>NUCLEOTIDE SEQUENCE [LARGE SCALE GENOMIC DNA]</scope>
    <source>
        <strain evidence="1 2">Koide BX008</strain>
    </source>
</reference>